<keyword evidence="1" id="KW-0106">Calcium</keyword>
<accession>F0XYJ5</accession>
<dbReference type="KEGG" id="aaf:AURANDRAFT_9358"/>
<dbReference type="InParanoid" id="F0XYJ5"/>
<dbReference type="SUPFAM" id="SSF47473">
    <property type="entry name" value="EF-hand"/>
    <property type="match status" value="1"/>
</dbReference>
<feature type="domain" description="EF-hand" evidence="2">
    <location>
        <begin position="44"/>
        <end position="74"/>
    </location>
</feature>
<dbReference type="GO" id="GO:0005509">
    <property type="term" value="F:calcium ion binding"/>
    <property type="evidence" value="ECO:0007669"/>
    <property type="project" value="InterPro"/>
</dbReference>
<evidence type="ECO:0000313" key="4">
    <source>
        <dbReference type="Proteomes" id="UP000002729"/>
    </source>
</evidence>
<dbReference type="CDD" id="cd00051">
    <property type="entry name" value="EFh"/>
    <property type="match status" value="1"/>
</dbReference>
<name>F0XYJ5_AURAN</name>
<dbReference type="InterPro" id="IPR018247">
    <property type="entry name" value="EF_Hand_1_Ca_BS"/>
</dbReference>
<evidence type="ECO:0000256" key="1">
    <source>
        <dbReference type="ARBA" id="ARBA00022837"/>
    </source>
</evidence>
<dbReference type="PROSITE" id="PS50222">
    <property type="entry name" value="EF_HAND_2"/>
    <property type="match status" value="2"/>
</dbReference>
<sequence>SEHLSDEEMGHLEEQFNAMDLDGSGAIDVGELKLLVKTLTGDVLSDGRARGLMHEVDMDRSGQMDYDEFVLAMI</sequence>
<proteinExistence type="predicted"/>
<dbReference type="GeneID" id="20229390"/>
<keyword evidence="4" id="KW-1185">Reference proteome</keyword>
<gene>
    <name evidence="3" type="ORF">AURANDRAFT_9358</name>
</gene>
<evidence type="ECO:0000313" key="3">
    <source>
        <dbReference type="EMBL" id="EGB12161.1"/>
    </source>
</evidence>
<dbReference type="InterPro" id="IPR002048">
    <property type="entry name" value="EF_hand_dom"/>
</dbReference>
<dbReference type="InterPro" id="IPR011992">
    <property type="entry name" value="EF-hand-dom_pair"/>
</dbReference>
<dbReference type="EMBL" id="GL833121">
    <property type="protein sequence ID" value="EGB12161.1"/>
    <property type="molecule type" value="Genomic_DNA"/>
</dbReference>
<feature type="non-terminal residue" evidence="3">
    <location>
        <position position="1"/>
    </location>
</feature>
<feature type="non-terminal residue" evidence="3">
    <location>
        <position position="74"/>
    </location>
</feature>
<protein>
    <recommendedName>
        <fullName evidence="2">EF-hand domain-containing protein</fullName>
    </recommendedName>
</protein>
<feature type="domain" description="EF-hand" evidence="2">
    <location>
        <begin position="7"/>
        <end position="42"/>
    </location>
</feature>
<dbReference type="Pfam" id="PF13499">
    <property type="entry name" value="EF-hand_7"/>
    <property type="match status" value="1"/>
</dbReference>
<dbReference type="OrthoDB" id="26525at2759"/>
<organism evidence="4">
    <name type="scientific">Aureococcus anophagefferens</name>
    <name type="common">Harmful bloom alga</name>
    <dbReference type="NCBI Taxonomy" id="44056"/>
    <lineage>
        <taxon>Eukaryota</taxon>
        <taxon>Sar</taxon>
        <taxon>Stramenopiles</taxon>
        <taxon>Ochrophyta</taxon>
        <taxon>Pelagophyceae</taxon>
        <taxon>Pelagomonadales</taxon>
        <taxon>Pelagomonadaceae</taxon>
        <taxon>Aureococcus</taxon>
    </lineage>
</organism>
<reference evidence="3 4" key="1">
    <citation type="journal article" date="2011" name="Proc. Natl. Acad. Sci. U.S.A.">
        <title>Niche of harmful alga Aureococcus anophagefferens revealed through ecogenomics.</title>
        <authorList>
            <person name="Gobler C.J."/>
            <person name="Berry D.L."/>
            <person name="Dyhrman S.T."/>
            <person name="Wilhelm S.W."/>
            <person name="Salamov A."/>
            <person name="Lobanov A.V."/>
            <person name="Zhang Y."/>
            <person name="Collier J.L."/>
            <person name="Wurch L.L."/>
            <person name="Kustka A.B."/>
            <person name="Dill B.D."/>
            <person name="Shah M."/>
            <person name="VerBerkmoes N.C."/>
            <person name="Kuo A."/>
            <person name="Terry A."/>
            <person name="Pangilinan J."/>
            <person name="Lindquist E.A."/>
            <person name="Lucas S."/>
            <person name="Paulsen I.T."/>
            <person name="Hattenrath-Lehmann T.K."/>
            <person name="Talmage S.C."/>
            <person name="Walker E.A."/>
            <person name="Koch F."/>
            <person name="Burson A.M."/>
            <person name="Marcoval M.A."/>
            <person name="Tang Y.Z."/>
            <person name="Lecleir G.R."/>
            <person name="Coyne K.J."/>
            <person name="Berg G.M."/>
            <person name="Bertrand E.M."/>
            <person name="Saito M.A."/>
            <person name="Gladyshev V.N."/>
            <person name="Grigoriev I.V."/>
        </authorList>
    </citation>
    <scope>NUCLEOTIDE SEQUENCE [LARGE SCALE GENOMIC DNA]</scope>
    <source>
        <strain evidence="4">CCMP 1984</strain>
    </source>
</reference>
<dbReference type="PROSITE" id="PS00018">
    <property type="entry name" value="EF_HAND_1"/>
    <property type="match status" value="2"/>
</dbReference>
<dbReference type="AlphaFoldDB" id="F0XYJ5"/>
<dbReference type="SMART" id="SM00054">
    <property type="entry name" value="EFh"/>
    <property type="match status" value="2"/>
</dbReference>
<dbReference type="eggNOG" id="KOG0032">
    <property type="taxonomic scope" value="Eukaryota"/>
</dbReference>
<dbReference type="RefSeq" id="XP_009032902.1">
    <property type="nucleotide sequence ID" value="XM_009034654.1"/>
</dbReference>
<dbReference type="Proteomes" id="UP000002729">
    <property type="component" value="Unassembled WGS sequence"/>
</dbReference>
<dbReference type="Gene3D" id="1.10.238.10">
    <property type="entry name" value="EF-hand"/>
    <property type="match status" value="1"/>
</dbReference>
<evidence type="ECO:0000259" key="2">
    <source>
        <dbReference type="PROSITE" id="PS50222"/>
    </source>
</evidence>